<keyword evidence="1" id="KW-0812">Transmembrane</keyword>
<reference evidence="2" key="1">
    <citation type="submission" date="2018-05" db="EMBL/GenBank/DDBJ databases">
        <authorList>
            <person name="Lanie J.A."/>
            <person name="Ng W.-L."/>
            <person name="Kazmierczak K.M."/>
            <person name="Andrzejewski T.M."/>
            <person name="Davidsen T.M."/>
            <person name="Wayne K.J."/>
            <person name="Tettelin H."/>
            <person name="Glass J.I."/>
            <person name="Rusch D."/>
            <person name="Podicherti R."/>
            <person name="Tsui H.-C.T."/>
            <person name="Winkler M.E."/>
        </authorList>
    </citation>
    <scope>NUCLEOTIDE SEQUENCE</scope>
</reference>
<evidence type="ECO:0000313" key="2">
    <source>
        <dbReference type="EMBL" id="SVC98996.1"/>
    </source>
</evidence>
<keyword evidence="1" id="KW-0472">Membrane</keyword>
<proteinExistence type="predicted"/>
<protein>
    <submittedName>
        <fullName evidence="2">Uncharacterized protein</fullName>
    </submittedName>
</protein>
<evidence type="ECO:0000256" key="1">
    <source>
        <dbReference type="SAM" id="Phobius"/>
    </source>
</evidence>
<feature type="non-terminal residue" evidence="2">
    <location>
        <position position="1"/>
    </location>
</feature>
<name>A0A382RMX4_9ZZZZ</name>
<keyword evidence="1" id="KW-1133">Transmembrane helix</keyword>
<gene>
    <name evidence="2" type="ORF">METZ01_LOCUS351850</name>
</gene>
<dbReference type="EMBL" id="UINC01122896">
    <property type="protein sequence ID" value="SVC98996.1"/>
    <property type="molecule type" value="Genomic_DNA"/>
</dbReference>
<feature type="transmembrane region" description="Helical" evidence="1">
    <location>
        <begin position="16"/>
        <end position="36"/>
    </location>
</feature>
<accession>A0A382RMX4</accession>
<sequence>LLDNPLLSFPELYLPYYPFVPFLPVFTIIAGAWLLLRLQPGQND</sequence>
<dbReference type="AlphaFoldDB" id="A0A382RMX4"/>
<organism evidence="2">
    <name type="scientific">marine metagenome</name>
    <dbReference type="NCBI Taxonomy" id="408172"/>
    <lineage>
        <taxon>unclassified sequences</taxon>
        <taxon>metagenomes</taxon>
        <taxon>ecological metagenomes</taxon>
    </lineage>
</organism>